<comment type="similarity">
    <text evidence="1">Belongs to the glycosyl hydrolase 29 family.</text>
</comment>
<dbReference type="Pfam" id="PF01120">
    <property type="entry name" value="Alpha_L_fucos"/>
    <property type="match status" value="1"/>
</dbReference>
<dbReference type="Gene3D" id="3.20.20.80">
    <property type="entry name" value="Glycosidases"/>
    <property type="match status" value="1"/>
</dbReference>
<evidence type="ECO:0000313" key="8">
    <source>
        <dbReference type="Proteomes" id="UP001596915"/>
    </source>
</evidence>
<organism evidence="7 8">
    <name type="scientific">Streptomyces sanglieri</name>
    <dbReference type="NCBI Taxonomy" id="193460"/>
    <lineage>
        <taxon>Bacteria</taxon>
        <taxon>Bacillati</taxon>
        <taxon>Actinomycetota</taxon>
        <taxon>Actinomycetes</taxon>
        <taxon>Kitasatosporales</taxon>
        <taxon>Streptomycetaceae</taxon>
        <taxon>Streptomyces</taxon>
    </lineage>
</organism>
<dbReference type="SUPFAM" id="SSF51445">
    <property type="entry name" value="(Trans)glycosidases"/>
    <property type="match status" value="1"/>
</dbReference>
<evidence type="ECO:0000259" key="6">
    <source>
        <dbReference type="Pfam" id="PF01120"/>
    </source>
</evidence>
<keyword evidence="5" id="KW-0326">Glycosidase</keyword>
<accession>A0ABW2X693</accession>
<feature type="domain" description="Glycoside hydrolase family 29 N-terminal" evidence="6">
    <location>
        <begin position="5"/>
        <end position="61"/>
    </location>
</feature>
<evidence type="ECO:0000256" key="1">
    <source>
        <dbReference type="ARBA" id="ARBA00007951"/>
    </source>
</evidence>
<dbReference type="EMBL" id="JBHTGL010000008">
    <property type="protein sequence ID" value="MFD0629122.1"/>
    <property type="molecule type" value="Genomic_DNA"/>
</dbReference>
<dbReference type="InterPro" id="IPR017853">
    <property type="entry name" value="GH"/>
</dbReference>
<keyword evidence="8" id="KW-1185">Reference proteome</keyword>
<dbReference type="InterPro" id="IPR057739">
    <property type="entry name" value="Glyco_hydro_29_N"/>
</dbReference>
<dbReference type="EC" id="3.2.1.51" evidence="2"/>
<protein>
    <recommendedName>
        <fullName evidence="2">alpha-L-fucosidase</fullName>
        <ecNumber evidence="2">3.2.1.51</ecNumber>
    </recommendedName>
</protein>
<dbReference type="Proteomes" id="UP001596915">
    <property type="component" value="Unassembled WGS sequence"/>
</dbReference>
<dbReference type="InterPro" id="IPR000933">
    <property type="entry name" value="Glyco_hydro_29"/>
</dbReference>
<evidence type="ECO:0000256" key="3">
    <source>
        <dbReference type="ARBA" id="ARBA00022729"/>
    </source>
</evidence>
<dbReference type="PANTHER" id="PTHR10030">
    <property type="entry name" value="ALPHA-L-FUCOSIDASE"/>
    <property type="match status" value="1"/>
</dbReference>
<evidence type="ECO:0000256" key="5">
    <source>
        <dbReference type="ARBA" id="ARBA00023295"/>
    </source>
</evidence>
<evidence type="ECO:0000256" key="4">
    <source>
        <dbReference type="ARBA" id="ARBA00022801"/>
    </source>
</evidence>
<gene>
    <name evidence="7" type="ORF">ACFQ2K_47435</name>
</gene>
<proteinExistence type="inferred from homology"/>
<name>A0ABW2X693_9ACTN</name>
<keyword evidence="3" id="KW-0732">Signal</keyword>
<comment type="caution">
    <text evidence="7">The sequence shown here is derived from an EMBL/GenBank/DDBJ whole genome shotgun (WGS) entry which is preliminary data.</text>
</comment>
<evidence type="ECO:0000256" key="2">
    <source>
        <dbReference type="ARBA" id="ARBA00012662"/>
    </source>
</evidence>
<sequence length="78" mass="8552">MRPGWFWHASQDSQVKTPAKLLDLYRTSVGRNSVLLLNVPPNRDGRISDPDTAALASFGQTVRATYGTNLLDPSGVPR</sequence>
<keyword evidence="4" id="KW-0378">Hydrolase</keyword>
<reference evidence="8" key="1">
    <citation type="journal article" date="2019" name="Int. J. Syst. Evol. Microbiol.">
        <title>The Global Catalogue of Microorganisms (GCM) 10K type strain sequencing project: providing services to taxonomists for standard genome sequencing and annotation.</title>
        <authorList>
            <consortium name="The Broad Institute Genomics Platform"/>
            <consortium name="The Broad Institute Genome Sequencing Center for Infectious Disease"/>
            <person name="Wu L."/>
            <person name="Ma J."/>
        </authorList>
    </citation>
    <scope>NUCLEOTIDE SEQUENCE [LARGE SCALE GENOMIC DNA]</scope>
    <source>
        <strain evidence="8">JCM 12607</strain>
    </source>
</reference>
<dbReference type="PANTHER" id="PTHR10030:SF37">
    <property type="entry name" value="ALPHA-L-FUCOSIDASE-RELATED"/>
    <property type="match status" value="1"/>
</dbReference>
<evidence type="ECO:0000313" key="7">
    <source>
        <dbReference type="EMBL" id="MFD0629122.1"/>
    </source>
</evidence>